<dbReference type="InterPro" id="IPR017853">
    <property type="entry name" value="GH"/>
</dbReference>
<dbReference type="AlphaFoldDB" id="A0A1S3VV00"/>
<dbReference type="PANTHER" id="PTHR32227">
    <property type="entry name" value="GLUCAN ENDO-1,3-BETA-GLUCOSIDASE BG1-RELATED-RELATED"/>
    <property type="match status" value="1"/>
</dbReference>
<evidence type="ECO:0000313" key="10">
    <source>
        <dbReference type="Proteomes" id="UP000087766"/>
    </source>
</evidence>
<dbReference type="RefSeq" id="XP_014521879.1">
    <property type="nucleotide sequence ID" value="XM_014666393.2"/>
</dbReference>
<comment type="catalytic activity">
    <reaction evidence="1">
        <text>Hydrolysis of (1-&gt;3)-beta-D-glucosidic linkages in (1-&gt;3)-beta-D-glucans.</text>
        <dbReference type="EC" id="3.2.1.39"/>
    </reaction>
</comment>
<reference evidence="11" key="1">
    <citation type="submission" date="2025-08" db="UniProtKB">
        <authorList>
            <consortium name="RefSeq"/>
        </authorList>
    </citation>
    <scope>IDENTIFICATION</scope>
    <source>
        <tissue evidence="11">Leaf</tissue>
    </source>
</reference>
<dbReference type="EC" id="3.2.1.39" evidence="3"/>
<evidence type="ECO:0000256" key="6">
    <source>
        <dbReference type="ARBA" id="ARBA00033335"/>
    </source>
</evidence>
<evidence type="ECO:0000256" key="9">
    <source>
        <dbReference type="RuleBase" id="RU004336"/>
    </source>
</evidence>
<keyword evidence="4 9" id="KW-0378">Hydrolase</keyword>
<dbReference type="GO" id="GO:0042973">
    <property type="term" value="F:glucan endo-1,3-beta-D-glucosidase activity"/>
    <property type="evidence" value="ECO:0007669"/>
    <property type="project" value="UniProtKB-EC"/>
</dbReference>
<evidence type="ECO:0000256" key="4">
    <source>
        <dbReference type="ARBA" id="ARBA00022801"/>
    </source>
</evidence>
<evidence type="ECO:0000256" key="2">
    <source>
        <dbReference type="ARBA" id="ARBA00008773"/>
    </source>
</evidence>
<evidence type="ECO:0000256" key="3">
    <source>
        <dbReference type="ARBA" id="ARBA00012780"/>
    </source>
</evidence>
<name>A0A1S3VV00_VIGRR</name>
<evidence type="ECO:0000313" key="11">
    <source>
        <dbReference type="RefSeq" id="XP_014521879.1"/>
    </source>
</evidence>
<evidence type="ECO:0000256" key="8">
    <source>
        <dbReference type="RuleBase" id="RU004335"/>
    </source>
</evidence>
<dbReference type="KEGG" id="vra:106778437"/>
<evidence type="ECO:0000256" key="1">
    <source>
        <dbReference type="ARBA" id="ARBA00000382"/>
    </source>
</evidence>
<keyword evidence="10" id="KW-1185">Reference proteome</keyword>
<evidence type="ECO:0000256" key="7">
    <source>
        <dbReference type="ARBA" id="ARBA00033417"/>
    </source>
</evidence>
<dbReference type="Gene3D" id="3.20.20.80">
    <property type="entry name" value="Glycosidases"/>
    <property type="match status" value="1"/>
</dbReference>
<keyword evidence="5 9" id="KW-0326">Glycosidase</keyword>
<dbReference type="SUPFAM" id="SSF51445">
    <property type="entry name" value="(Trans)glycosidases"/>
    <property type="match status" value="1"/>
</dbReference>
<dbReference type="InterPro" id="IPR044965">
    <property type="entry name" value="Glyco_hydro_17_plant"/>
</dbReference>
<dbReference type="FunFam" id="3.20.20.80:FF:000010">
    <property type="entry name" value="glucan endo-1,3-beta-glucosidase, basic"/>
    <property type="match status" value="1"/>
</dbReference>
<comment type="similarity">
    <text evidence="2 8">Belongs to the glycosyl hydrolase 17 family.</text>
</comment>
<dbReference type="Proteomes" id="UP000087766">
    <property type="component" value="Unplaced"/>
</dbReference>
<dbReference type="InterPro" id="IPR000490">
    <property type="entry name" value="Glyco_hydro_17"/>
</dbReference>
<organism evidence="10 11">
    <name type="scientific">Vigna radiata var. radiata</name>
    <name type="common">Mung bean</name>
    <name type="synonym">Phaseolus aureus</name>
    <dbReference type="NCBI Taxonomy" id="3916"/>
    <lineage>
        <taxon>Eukaryota</taxon>
        <taxon>Viridiplantae</taxon>
        <taxon>Streptophyta</taxon>
        <taxon>Embryophyta</taxon>
        <taxon>Tracheophyta</taxon>
        <taxon>Spermatophyta</taxon>
        <taxon>Magnoliopsida</taxon>
        <taxon>eudicotyledons</taxon>
        <taxon>Gunneridae</taxon>
        <taxon>Pentapetalae</taxon>
        <taxon>rosids</taxon>
        <taxon>fabids</taxon>
        <taxon>Fabales</taxon>
        <taxon>Fabaceae</taxon>
        <taxon>Papilionoideae</taxon>
        <taxon>50 kb inversion clade</taxon>
        <taxon>NPAAA clade</taxon>
        <taxon>indigoferoid/millettioid clade</taxon>
        <taxon>Phaseoleae</taxon>
        <taxon>Vigna</taxon>
    </lineage>
</organism>
<proteinExistence type="inferred from homology"/>
<dbReference type="Pfam" id="PF00332">
    <property type="entry name" value="Glyco_hydro_17"/>
    <property type="match status" value="1"/>
</dbReference>
<accession>A0A1S3VV00</accession>
<dbReference type="GeneID" id="106778437"/>
<protein>
    <recommendedName>
        <fullName evidence="3">glucan endo-1,3-beta-D-glucosidase</fullName>
        <ecNumber evidence="3">3.2.1.39</ecNumber>
    </recommendedName>
    <alternativeName>
        <fullName evidence="6">(1-&gt;3)-beta-glucan endohydrolase</fullName>
    </alternativeName>
    <alternativeName>
        <fullName evidence="7">Beta-1,3-endoglucanase</fullName>
    </alternativeName>
</protein>
<sequence length="353" mass="38566">MAEISEVIKEKNIQKVHSFLRTNTKMSAILVFLLLGILSSITAAESVGVCYGVLGDSLPSKQEVVDLYESIGIGKMRIYFPEPDTLEALKGSGIELIMDVARESLQSLTDQNAAMDWVNTNVVPYAQEVNFKYISVGNEIRPDYNEAQYILPAMTNIHNAISSVNLGQIKVSTAIDLTLISNPYPPNDGVFNSQSYIIPIVEFLKNTEAPLLANIYPYFAYVGDKENIPLEYALFTQQGENSVGYQNLFDAMLDSVYAALEKAGAGDVKIVVSESGWPSAGGDGASAENAATYYANLIAHAKSGSGTPKRPGGSIETYLFAMFDENNKQGEESEKHFGLFTPDKSPKYQLTFN</sequence>
<dbReference type="PROSITE" id="PS00587">
    <property type="entry name" value="GLYCOSYL_HYDROL_F17"/>
    <property type="match status" value="1"/>
</dbReference>
<dbReference type="GO" id="GO:0005975">
    <property type="term" value="P:carbohydrate metabolic process"/>
    <property type="evidence" value="ECO:0007669"/>
    <property type="project" value="InterPro"/>
</dbReference>
<dbReference type="STRING" id="3916.A0A1S3VV00"/>
<gene>
    <name evidence="11" type="primary">LOC106778437</name>
</gene>
<evidence type="ECO:0000256" key="5">
    <source>
        <dbReference type="ARBA" id="ARBA00023295"/>
    </source>
</evidence>
<dbReference type="OrthoDB" id="667590at2759"/>